<dbReference type="EMBL" id="DUZY01000001">
    <property type="protein sequence ID" value="DAD22912.1"/>
    <property type="molecule type" value="Genomic_DNA"/>
</dbReference>
<dbReference type="Proteomes" id="UP000607653">
    <property type="component" value="Unassembled WGS sequence"/>
</dbReference>
<gene>
    <name evidence="1" type="ORF">HUJ06_024375</name>
</gene>
<organism evidence="1 2">
    <name type="scientific">Nelumbo nucifera</name>
    <name type="common">Sacred lotus</name>
    <dbReference type="NCBI Taxonomy" id="4432"/>
    <lineage>
        <taxon>Eukaryota</taxon>
        <taxon>Viridiplantae</taxon>
        <taxon>Streptophyta</taxon>
        <taxon>Embryophyta</taxon>
        <taxon>Tracheophyta</taxon>
        <taxon>Spermatophyta</taxon>
        <taxon>Magnoliopsida</taxon>
        <taxon>Proteales</taxon>
        <taxon>Nelumbonaceae</taxon>
        <taxon>Nelumbo</taxon>
    </lineage>
</organism>
<proteinExistence type="predicted"/>
<name>A0A822XSD1_NELNU</name>
<accession>A0A822XSD1</accession>
<sequence length="102" mass="12447">MIVKVELDSFQEEGEDKKEFNRMGSRGKNFWRALTHAVMWCIWDERNRRSFDNKFVRTEAIRERILECTFSWILSSDHFKGFRYADLARTKEFNRDYTVLHC</sequence>
<protein>
    <submittedName>
        <fullName evidence="1">Uncharacterized protein</fullName>
    </submittedName>
</protein>
<evidence type="ECO:0000313" key="2">
    <source>
        <dbReference type="Proteomes" id="UP000607653"/>
    </source>
</evidence>
<reference evidence="1 2" key="1">
    <citation type="journal article" date="2020" name="Mol. Biol. Evol.">
        <title>Distinct Expression and Methylation Patterns for Genes with Different Fates following a Single Whole-Genome Duplication in Flowering Plants.</title>
        <authorList>
            <person name="Shi T."/>
            <person name="Rahmani R.S."/>
            <person name="Gugger P.F."/>
            <person name="Wang M."/>
            <person name="Li H."/>
            <person name="Zhang Y."/>
            <person name="Li Z."/>
            <person name="Wang Q."/>
            <person name="Van de Peer Y."/>
            <person name="Marchal K."/>
            <person name="Chen J."/>
        </authorList>
    </citation>
    <scope>NUCLEOTIDE SEQUENCE [LARGE SCALE GENOMIC DNA]</scope>
    <source>
        <tissue evidence="1">Leaf</tissue>
    </source>
</reference>
<dbReference type="AlphaFoldDB" id="A0A822XSD1"/>
<keyword evidence="2" id="KW-1185">Reference proteome</keyword>
<comment type="caution">
    <text evidence="1">The sequence shown here is derived from an EMBL/GenBank/DDBJ whole genome shotgun (WGS) entry which is preliminary data.</text>
</comment>
<evidence type="ECO:0000313" key="1">
    <source>
        <dbReference type="EMBL" id="DAD22912.1"/>
    </source>
</evidence>